<reference evidence="3 4" key="1">
    <citation type="journal article" date="2016" name="Int. J. Syst. Evol. Microbiol.">
        <title>Peptococcus simiae sp. nov., isolated from rhesus macaque faeces and emended description of the genus Peptococcus.</title>
        <authorList>
            <person name="Shkoporov A.N."/>
            <person name="Efimov B.A."/>
            <person name="Kondova I."/>
            <person name="Ouwerling B."/>
            <person name="Chaplin A.V."/>
            <person name="Shcherbakova V.A."/>
            <person name="Langermans J.A.M."/>
        </authorList>
    </citation>
    <scope>NUCLEOTIDE SEQUENCE [LARGE SCALE GENOMIC DNA]</scope>
    <source>
        <strain evidence="3 4">M108</strain>
    </source>
</reference>
<gene>
    <name evidence="3" type="ORF">ACKQTC_06140</name>
</gene>
<evidence type="ECO:0000313" key="3">
    <source>
        <dbReference type="EMBL" id="MFM9413940.1"/>
    </source>
</evidence>
<dbReference type="InterPro" id="IPR052159">
    <property type="entry name" value="Competence_DNA_uptake"/>
</dbReference>
<name>A0ABW9GZV6_9FIRM</name>
<organism evidence="3 4">
    <name type="scientific">Peptococcus simiae</name>
    <dbReference type="NCBI Taxonomy" id="1643805"/>
    <lineage>
        <taxon>Bacteria</taxon>
        <taxon>Bacillati</taxon>
        <taxon>Bacillota</taxon>
        <taxon>Clostridia</taxon>
        <taxon>Eubacteriales</taxon>
        <taxon>Peptococcaceae</taxon>
        <taxon>Peptococcus</taxon>
    </lineage>
</organism>
<dbReference type="SUPFAM" id="SSF56281">
    <property type="entry name" value="Metallo-hydrolase/oxidoreductase"/>
    <property type="match status" value="1"/>
</dbReference>
<evidence type="ECO:0000259" key="2">
    <source>
        <dbReference type="SMART" id="SM00849"/>
    </source>
</evidence>
<proteinExistence type="predicted"/>
<dbReference type="InterPro" id="IPR001279">
    <property type="entry name" value="Metallo-B-lactamas"/>
</dbReference>
<keyword evidence="1" id="KW-0732">Signal</keyword>
<dbReference type="Gene3D" id="3.60.15.10">
    <property type="entry name" value="Ribonuclease Z/Hydroxyacylglutathione hydrolase-like"/>
    <property type="match status" value="1"/>
</dbReference>
<comment type="caution">
    <text evidence="3">The sequence shown here is derived from an EMBL/GenBank/DDBJ whole genome shotgun (WGS) entry which is preliminary data.</text>
</comment>
<feature type="chain" id="PRO_5046521002" evidence="1">
    <location>
        <begin position="22"/>
        <end position="289"/>
    </location>
</feature>
<dbReference type="CDD" id="cd07731">
    <property type="entry name" value="ComA-like_MBL-fold"/>
    <property type="match status" value="1"/>
</dbReference>
<sequence>MKRLITLWTLIILLVTGCAPAGFHEPAPADGILKVIFIDVGQGDSALIIAPDGTAMLIDGGVPGAFKTVDQVMAVYGVKKLEAMVGTHAHDDHIGGLVNILNKYPVGRLYSNGQEDSRVYSAFLSAARVQGLSPQPLQAGDFFQLTDQVVCDVLGPENAQESQGNAASIVLRLRYGQHSFLFTGDAEKGEERAIVDRYGHKIRSTVVKVGHHGSATSSSPAFVQAAAPNVAIISVGENSYNHPDNLVIKRWQQMGAEVYTTERSGHLALESDGDKLYLAAQKTSQALAA</sequence>
<accession>A0ABW9GZV6</accession>
<protein>
    <submittedName>
        <fullName evidence="3">ComEC/Rec2 family competence protein</fullName>
    </submittedName>
</protein>
<evidence type="ECO:0000256" key="1">
    <source>
        <dbReference type="SAM" id="SignalP"/>
    </source>
</evidence>
<dbReference type="InterPro" id="IPR036866">
    <property type="entry name" value="RibonucZ/Hydroxyglut_hydro"/>
</dbReference>
<dbReference type="SMART" id="SM00849">
    <property type="entry name" value="Lactamase_B"/>
    <property type="match status" value="1"/>
</dbReference>
<feature type="signal peptide" evidence="1">
    <location>
        <begin position="1"/>
        <end position="21"/>
    </location>
</feature>
<dbReference type="RefSeq" id="WP_408977553.1">
    <property type="nucleotide sequence ID" value="NZ_JBJUVG010000007.1"/>
</dbReference>
<dbReference type="InterPro" id="IPR035681">
    <property type="entry name" value="ComA-like_MBL"/>
</dbReference>
<dbReference type="PANTHER" id="PTHR30619">
    <property type="entry name" value="DNA INTERNALIZATION/COMPETENCE PROTEIN COMEC/REC2"/>
    <property type="match status" value="1"/>
</dbReference>
<dbReference type="Pfam" id="PF00753">
    <property type="entry name" value="Lactamase_B"/>
    <property type="match status" value="1"/>
</dbReference>
<feature type="domain" description="Metallo-beta-lactamase" evidence="2">
    <location>
        <begin position="42"/>
        <end position="237"/>
    </location>
</feature>
<keyword evidence="4" id="KW-1185">Reference proteome</keyword>
<dbReference type="EMBL" id="JBJUVG010000007">
    <property type="protein sequence ID" value="MFM9413940.1"/>
    <property type="molecule type" value="Genomic_DNA"/>
</dbReference>
<dbReference type="PANTHER" id="PTHR30619:SF7">
    <property type="entry name" value="BETA-LACTAMASE DOMAIN PROTEIN"/>
    <property type="match status" value="1"/>
</dbReference>
<dbReference type="Proteomes" id="UP001631949">
    <property type="component" value="Unassembled WGS sequence"/>
</dbReference>
<dbReference type="PROSITE" id="PS51257">
    <property type="entry name" value="PROKAR_LIPOPROTEIN"/>
    <property type="match status" value="1"/>
</dbReference>
<evidence type="ECO:0000313" key="4">
    <source>
        <dbReference type="Proteomes" id="UP001631949"/>
    </source>
</evidence>